<dbReference type="EMBL" id="BMAO01027130">
    <property type="protein sequence ID" value="GFR14717.1"/>
    <property type="molecule type" value="Genomic_DNA"/>
</dbReference>
<evidence type="ECO:0000313" key="2">
    <source>
        <dbReference type="Proteomes" id="UP000887116"/>
    </source>
</evidence>
<keyword evidence="2" id="KW-1185">Reference proteome</keyword>
<dbReference type="AlphaFoldDB" id="A0A8X6H0F7"/>
<name>A0A8X6H0F7_TRICU</name>
<evidence type="ECO:0000313" key="1">
    <source>
        <dbReference type="EMBL" id="GFR14717.1"/>
    </source>
</evidence>
<comment type="caution">
    <text evidence="1">The sequence shown here is derived from an EMBL/GenBank/DDBJ whole genome shotgun (WGS) entry which is preliminary data.</text>
</comment>
<sequence>MPLRGGAKKVAFQEVTLIYLHYIKSSLEEVSSPSKEHSHVMTCGKRPEECHQKGQSSQKCICIPFADSQFDKYPLLSTLRGEKIDFIRDDGRHSESADCGFPQKPNSPSPFLTITKNYL</sequence>
<proteinExistence type="predicted"/>
<organism evidence="1 2">
    <name type="scientific">Trichonephila clavata</name>
    <name type="common">Joro spider</name>
    <name type="synonym">Nephila clavata</name>
    <dbReference type="NCBI Taxonomy" id="2740835"/>
    <lineage>
        <taxon>Eukaryota</taxon>
        <taxon>Metazoa</taxon>
        <taxon>Ecdysozoa</taxon>
        <taxon>Arthropoda</taxon>
        <taxon>Chelicerata</taxon>
        <taxon>Arachnida</taxon>
        <taxon>Araneae</taxon>
        <taxon>Araneomorphae</taxon>
        <taxon>Entelegynae</taxon>
        <taxon>Araneoidea</taxon>
        <taxon>Nephilidae</taxon>
        <taxon>Trichonephila</taxon>
    </lineage>
</organism>
<gene>
    <name evidence="1" type="ORF">TNCT_25851</name>
</gene>
<reference evidence="1" key="1">
    <citation type="submission" date="2020-07" db="EMBL/GenBank/DDBJ databases">
        <title>Multicomponent nature underlies the extraordinary mechanical properties of spider dragline silk.</title>
        <authorList>
            <person name="Kono N."/>
            <person name="Nakamura H."/>
            <person name="Mori M."/>
            <person name="Yoshida Y."/>
            <person name="Ohtoshi R."/>
            <person name="Malay A.D."/>
            <person name="Moran D.A.P."/>
            <person name="Tomita M."/>
            <person name="Numata K."/>
            <person name="Arakawa K."/>
        </authorList>
    </citation>
    <scope>NUCLEOTIDE SEQUENCE</scope>
</reference>
<protein>
    <submittedName>
        <fullName evidence="1">Uncharacterized protein</fullName>
    </submittedName>
</protein>
<dbReference type="OrthoDB" id="6439183at2759"/>
<dbReference type="Proteomes" id="UP000887116">
    <property type="component" value="Unassembled WGS sequence"/>
</dbReference>
<accession>A0A8X6H0F7</accession>